<keyword evidence="2" id="KW-0433">Leucine-rich repeat</keyword>
<dbReference type="InterPro" id="IPR008144">
    <property type="entry name" value="Guanylate_kin-like_dom"/>
</dbReference>
<dbReference type="SUPFAM" id="SSF55729">
    <property type="entry name" value="Acyl-CoA N-acyltransferases (Nat)"/>
    <property type="match status" value="1"/>
</dbReference>
<dbReference type="Gene3D" id="3.80.10.10">
    <property type="entry name" value="Ribonuclease Inhibitor"/>
    <property type="match status" value="2"/>
</dbReference>
<dbReference type="InterPro" id="IPR032675">
    <property type="entry name" value="LRR_dom_sf"/>
</dbReference>
<dbReference type="PROSITE" id="PS51186">
    <property type="entry name" value="GNAT"/>
    <property type="match status" value="1"/>
</dbReference>
<keyword evidence="4" id="KW-0677">Repeat</keyword>
<dbReference type="GO" id="GO:0005737">
    <property type="term" value="C:cytoplasm"/>
    <property type="evidence" value="ECO:0007669"/>
    <property type="project" value="TreeGrafter"/>
</dbReference>
<feature type="domain" description="N-acetyltransferase" evidence="7">
    <location>
        <begin position="4"/>
        <end position="156"/>
    </location>
</feature>
<dbReference type="SMART" id="SM00365">
    <property type="entry name" value="LRR_SD22"/>
    <property type="match status" value="5"/>
</dbReference>
<dbReference type="Gene3D" id="3.40.50.300">
    <property type="entry name" value="P-loop containing nucleotide triphosphate hydrolases"/>
    <property type="match status" value="1"/>
</dbReference>
<dbReference type="FunFam" id="3.40.630.30:FF:000064">
    <property type="entry name" value="GNAT family acetyltransferase"/>
    <property type="match status" value="1"/>
</dbReference>
<proteinExistence type="inferred from homology"/>
<evidence type="ECO:0000256" key="5">
    <source>
        <dbReference type="ARBA" id="ARBA00023315"/>
    </source>
</evidence>
<dbReference type="Pfam" id="PF00583">
    <property type="entry name" value="Acetyltransf_1"/>
    <property type="match status" value="1"/>
</dbReference>
<dbReference type="SUPFAM" id="SSF52540">
    <property type="entry name" value="P-loop containing nucleoside triphosphate hydrolases"/>
    <property type="match status" value="1"/>
</dbReference>
<dbReference type="CDD" id="cd04301">
    <property type="entry name" value="NAT_SF"/>
    <property type="match status" value="1"/>
</dbReference>
<evidence type="ECO:0000259" key="6">
    <source>
        <dbReference type="PROSITE" id="PS50052"/>
    </source>
</evidence>
<evidence type="ECO:0000313" key="8">
    <source>
        <dbReference type="EMBL" id="KAF7992263.1"/>
    </source>
</evidence>
<comment type="caution">
    <text evidence="8">The sequence shown here is derived from an EMBL/GenBank/DDBJ whole genome shotgun (WGS) entry which is preliminary data.</text>
</comment>
<dbReference type="Pfam" id="PF00625">
    <property type="entry name" value="Guanylate_kin"/>
    <property type="match status" value="1"/>
</dbReference>
<dbReference type="InterPro" id="IPR016181">
    <property type="entry name" value="Acyl_CoA_acyltransferase"/>
</dbReference>
<keyword evidence="9" id="KW-1185">Reference proteome</keyword>
<evidence type="ECO:0000259" key="7">
    <source>
        <dbReference type="PROSITE" id="PS51186"/>
    </source>
</evidence>
<sequence>MDNLIIREARVEDCQAIRDLIQELADFEKMPEGPKINTKDLEKDGFGDRPLFQALVAQLDDKIIGYTMYYNTYSPWGGKSMCLEDLYVCPDYQKKGIGSLLFDCVAKIAVDTNCYQLDFIVLEWNPATNFYKHKGAIDLTTTEKWQHYQEMKIKLFNNNWKGFGFDFNIWNDNNSPVIKINDDKEINLNENCGILSDRIIETCSSFLTKCPVTGKFILGKCNLSKKNLIDISALAHHKHLQHLNISHNNLKDLSPLGCLDHLLYLNASYNKIKDVLKFNSPVYLTYVNLSHNKIKFIQDLSEFWSIVKLNLSHNRIEKITGLDNLRHLKDLNLSFNLIENVDNLYHLKIEELNLEYNCIKTFSSSINNESLLKTLSNLKNILLAHNSITSLDFLEDNHSLCLIDLKSNKLSDLFEISHLKGHPIYEIDLRGNHCVKWSNYKDLILFLIPHVVFIDGFPVTITERISAMTKFEPSVDLLASQYIRRLILFEQLNFSNINHDNELAYDESEPLLLILTGPSASRKIRLGLYIAETLSKNVRYCPSHTTREFSTSNLEAKAYEYFEREEFNEMAEKGEYLTIEELVGDNYGFHKSEIIKLKNENKIGITQMDLQSSIQMKKRYSNIKLIFILVKDELIHCELIEEKFKIFTWIKDSVDNLLALTITKNSSQIINDNEINSANIVTSVIDELINNLNISLNNESIYSSIDDKFFLPRKTKTRLEIFQENNKHITFDTDDSIEDFNFDQDHDELKIMLDEESNIIIDDEITKKKRKQAKVLYRRSTMNEIDHQDDEVKSLTSEESQDKLYPFIKKLENKKTLMKYYVDIVLKSRQDYIDYHLNNPGFYSFMVFTDKFETHAVKSLTHFIKNLKIKHYYQSSAEIKYLHDKIIPKKIDEFINALSSAK</sequence>
<dbReference type="InterPro" id="IPR001611">
    <property type="entry name" value="Leu-rich_rpt"/>
</dbReference>
<gene>
    <name evidence="8" type="ORF">HCN44_001588</name>
</gene>
<dbReference type="Proteomes" id="UP000639338">
    <property type="component" value="Unassembled WGS sequence"/>
</dbReference>
<dbReference type="PROSITE" id="PS50052">
    <property type="entry name" value="GUANYLATE_KINASE_2"/>
    <property type="match status" value="1"/>
</dbReference>
<dbReference type="SUPFAM" id="SSF52058">
    <property type="entry name" value="L domain-like"/>
    <property type="match status" value="1"/>
</dbReference>
<name>A0A834XRT1_APHGI</name>
<evidence type="ECO:0000256" key="4">
    <source>
        <dbReference type="ARBA" id="ARBA00022737"/>
    </source>
</evidence>
<evidence type="ECO:0000256" key="3">
    <source>
        <dbReference type="ARBA" id="ARBA00022679"/>
    </source>
</evidence>
<dbReference type="EMBL" id="JACMRX010000003">
    <property type="protein sequence ID" value="KAF7992263.1"/>
    <property type="molecule type" value="Genomic_DNA"/>
</dbReference>
<evidence type="ECO:0000256" key="1">
    <source>
        <dbReference type="ARBA" id="ARBA00008694"/>
    </source>
</evidence>
<comment type="similarity">
    <text evidence="1">Belongs to the acetyltransferase family.</text>
</comment>
<dbReference type="AlphaFoldDB" id="A0A834XRT1"/>
<dbReference type="GO" id="GO:0016747">
    <property type="term" value="F:acyltransferase activity, transferring groups other than amino-acyl groups"/>
    <property type="evidence" value="ECO:0007669"/>
    <property type="project" value="InterPro"/>
</dbReference>
<dbReference type="Gene3D" id="3.40.630.30">
    <property type="match status" value="1"/>
</dbReference>
<dbReference type="InterPro" id="IPR008145">
    <property type="entry name" value="GK/Ca_channel_bsu"/>
</dbReference>
<dbReference type="OrthoDB" id="6334211at2759"/>
<accession>A0A834XRT1</accession>
<evidence type="ECO:0000313" key="9">
    <source>
        <dbReference type="Proteomes" id="UP000639338"/>
    </source>
</evidence>
<dbReference type="PANTHER" id="PTHR15454:SF56">
    <property type="entry name" value="PROTEIN PHOSPHATASE 1 REGULATORY SUBUNIT 7-RELATED"/>
    <property type="match status" value="1"/>
</dbReference>
<dbReference type="PANTHER" id="PTHR15454">
    <property type="entry name" value="NISCHARIN RELATED"/>
    <property type="match status" value="1"/>
</dbReference>
<feature type="domain" description="Guanylate kinase-like" evidence="6">
    <location>
        <begin position="510"/>
        <end position="706"/>
    </location>
</feature>
<dbReference type="InterPro" id="IPR027417">
    <property type="entry name" value="P-loop_NTPase"/>
</dbReference>
<dbReference type="PROSITE" id="PS51450">
    <property type="entry name" value="LRR"/>
    <property type="match status" value="6"/>
</dbReference>
<organism evidence="8 9">
    <name type="scientific">Aphidius gifuensis</name>
    <name type="common">Parasitoid wasp</name>
    <dbReference type="NCBI Taxonomy" id="684658"/>
    <lineage>
        <taxon>Eukaryota</taxon>
        <taxon>Metazoa</taxon>
        <taxon>Ecdysozoa</taxon>
        <taxon>Arthropoda</taxon>
        <taxon>Hexapoda</taxon>
        <taxon>Insecta</taxon>
        <taxon>Pterygota</taxon>
        <taxon>Neoptera</taxon>
        <taxon>Endopterygota</taxon>
        <taxon>Hymenoptera</taxon>
        <taxon>Apocrita</taxon>
        <taxon>Ichneumonoidea</taxon>
        <taxon>Braconidae</taxon>
        <taxon>Aphidiinae</taxon>
        <taxon>Aphidius</taxon>
    </lineage>
</organism>
<protein>
    <submittedName>
        <fullName evidence="8">Uncharacterized protein</fullName>
    </submittedName>
</protein>
<keyword evidence="3" id="KW-0808">Transferase</keyword>
<evidence type="ECO:0000256" key="2">
    <source>
        <dbReference type="ARBA" id="ARBA00022614"/>
    </source>
</evidence>
<keyword evidence="5" id="KW-0012">Acyltransferase</keyword>
<dbReference type="InterPro" id="IPR000182">
    <property type="entry name" value="GNAT_dom"/>
</dbReference>
<reference evidence="8 9" key="1">
    <citation type="submission" date="2020-08" db="EMBL/GenBank/DDBJ databases">
        <title>Aphidius gifuensis genome sequencing and assembly.</title>
        <authorList>
            <person name="Du Z."/>
        </authorList>
    </citation>
    <scope>NUCLEOTIDE SEQUENCE [LARGE SCALE GENOMIC DNA]</scope>
    <source>
        <strain evidence="8">YNYX2018</strain>
        <tissue evidence="8">Adults</tissue>
    </source>
</reference>